<feature type="transmembrane region" description="Helical" evidence="6">
    <location>
        <begin position="192"/>
        <end position="210"/>
    </location>
</feature>
<dbReference type="Pfam" id="PF01040">
    <property type="entry name" value="UbiA"/>
    <property type="match status" value="1"/>
</dbReference>
<sequence>MKRLHAYLLLMRPANIVTSIADVLAGIAISGILSLSAAIPMADVIWLCISTIGLYGGGIVFNDVFDFEIDKVERPERVIPSGRISLKEATGLGTGLLAMGIIAALLVNNTAFVLAILTATAALVYNRWGKHHSLLGPPNMGLCRGLNLLLGVSILPAMVFDLWYIAIVPIIYISAITMISRGEVHGSDRKPLYFAALLYGLVILMILGFAWDRQKLLIAIPFLLGFAFMVYRPLLKAIQQPTGSAIGKSVKAGVIALILMNGAWAAAAGHWILAVLIVLLLPISLWLSKQFAVT</sequence>
<evidence type="ECO:0000256" key="4">
    <source>
        <dbReference type="ARBA" id="ARBA00022989"/>
    </source>
</evidence>
<keyword evidence="8" id="KW-1185">Reference proteome</keyword>
<feature type="transmembrane region" description="Helical" evidence="6">
    <location>
        <begin position="254"/>
        <end position="287"/>
    </location>
</feature>
<evidence type="ECO:0000256" key="5">
    <source>
        <dbReference type="ARBA" id="ARBA00023136"/>
    </source>
</evidence>
<evidence type="ECO:0000313" key="8">
    <source>
        <dbReference type="Proteomes" id="UP001580928"/>
    </source>
</evidence>
<dbReference type="InterPro" id="IPR044878">
    <property type="entry name" value="UbiA_sf"/>
</dbReference>
<proteinExistence type="predicted"/>
<evidence type="ECO:0000256" key="3">
    <source>
        <dbReference type="ARBA" id="ARBA00022692"/>
    </source>
</evidence>
<keyword evidence="5 6" id="KW-0472">Membrane</keyword>
<comment type="subcellular location">
    <subcellularLocation>
        <location evidence="1">Membrane</location>
        <topology evidence="1">Multi-pass membrane protein</topology>
    </subcellularLocation>
</comment>
<evidence type="ECO:0000313" key="7">
    <source>
        <dbReference type="EMBL" id="MFB5944313.1"/>
    </source>
</evidence>
<feature type="transmembrane region" description="Helical" evidence="6">
    <location>
        <begin position="44"/>
        <end position="65"/>
    </location>
</feature>
<name>A0ABV5C9U4_9SPHI</name>
<comment type="caution">
    <text evidence="7">The sequence shown here is derived from an EMBL/GenBank/DDBJ whole genome shotgun (WGS) entry which is preliminary data.</text>
</comment>
<protein>
    <submittedName>
        <fullName evidence="7">UbiA-like protein EboC</fullName>
    </submittedName>
</protein>
<reference evidence="7 8" key="1">
    <citation type="submission" date="2024-04" db="EMBL/GenBank/DDBJ databases">
        <title>Albibacterium profundi sp. nov., isolated from sediment of the Challenger Deep of Mariana Trench.</title>
        <authorList>
            <person name="Wang Y."/>
        </authorList>
    </citation>
    <scope>NUCLEOTIDE SEQUENCE [LARGE SCALE GENOMIC DNA]</scope>
    <source>
        <strain evidence="7 8">RHL897</strain>
    </source>
</reference>
<evidence type="ECO:0000256" key="1">
    <source>
        <dbReference type="ARBA" id="ARBA00004141"/>
    </source>
</evidence>
<dbReference type="PANTHER" id="PTHR42723:SF1">
    <property type="entry name" value="CHLOROPHYLL SYNTHASE, CHLOROPLASTIC"/>
    <property type="match status" value="1"/>
</dbReference>
<evidence type="ECO:0000256" key="6">
    <source>
        <dbReference type="SAM" id="Phobius"/>
    </source>
</evidence>
<dbReference type="PANTHER" id="PTHR42723">
    <property type="entry name" value="CHLOROPHYLL SYNTHASE"/>
    <property type="match status" value="1"/>
</dbReference>
<dbReference type="InterPro" id="IPR050475">
    <property type="entry name" value="Prenyltransferase_related"/>
</dbReference>
<dbReference type="Gene3D" id="1.10.357.140">
    <property type="entry name" value="UbiA prenyltransferase"/>
    <property type="match status" value="1"/>
</dbReference>
<dbReference type="EMBL" id="JBBVGT010000001">
    <property type="protein sequence ID" value="MFB5944313.1"/>
    <property type="molecule type" value="Genomic_DNA"/>
</dbReference>
<dbReference type="Proteomes" id="UP001580928">
    <property type="component" value="Unassembled WGS sequence"/>
</dbReference>
<gene>
    <name evidence="7" type="primary">eboC</name>
    <name evidence="7" type="ORF">WKR92_00565</name>
</gene>
<keyword evidence="3 6" id="KW-0812">Transmembrane</keyword>
<dbReference type="InterPro" id="IPR000537">
    <property type="entry name" value="UbiA_prenyltransferase"/>
</dbReference>
<keyword evidence="4 6" id="KW-1133">Transmembrane helix</keyword>
<dbReference type="NCBIfam" id="NF035940">
    <property type="entry name" value="prenyl_rel_EboC"/>
    <property type="match status" value="1"/>
</dbReference>
<feature type="transmembrane region" description="Helical" evidence="6">
    <location>
        <begin position="20"/>
        <end position="38"/>
    </location>
</feature>
<organism evidence="7 8">
    <name type="scientific">Albibacterium profundi</name>
    <dbReference type="NCBI Taxonomy" id="3134906"/>
    <lineage>
        <taxon>Bacteria</taxon>
        <taxon>Pseudomonadati</taxon>
        <taxon>Bacteroidota</taxon>
        <taxon>Sphingobacteriia</taxon>
        <taxon>Sphingobacteriales</taxon>
        <taxon>Sphingobacteriaceae</taxon>
        <taxon>Albibacterium</taxon>
    </lineage>
</organism>
<accession>A0ABV5C9U4</accession>
<feature type="transmembrane region" description="Helical" evidence="6">
    <location>
        <begin position="216"/>
        <end position="234"/>
    </location>
</feature>
<dbReference type="CDD" id="cd13964">
    <property type="entry name" value="PT_UbiA_1"/>
    <property type="match status" value="1"/>
</dbReference>
<evidence type="ECO:0000256" key="2">
    <source>
        <dbReference type="ARBA" id="ARBA00022475"/>
    </source>
</evidence>
<keyword evidence="2" id="KW-1003">Cell membrane</keyword>
<dbReference type="RefSeq" id="WP_375555894.1">
    <property type="nucleotide sequence ID" value="NZ_JBBVGT010000001.1"/>
</dbReference>